<dbReference type="Pfam" id="PF02922">
    <property type="entry name" value="CBM_48"/>
    <property type="match status" value="1"/>
</dbReference>
<dbReference type="AlphaFoldDB" id="Q8ET57"/>
<dbReference type="STRING" id="221109.gene:10732608"/>
<dbReference type="eggNOG" id="COG1523">
    <property type="taxonomic scope" value="Bacteria"/>
</dbReference>
<evidence type="ECO:0000313" key="3">
    <source>
        <dbReference type="EMBL" id="BAC12361.1"/>
    </source>
</evidence>
<dbReference type="InterPro" id="IPR011840">
    <property type="entry name" value="PulA_typeI"/>
</dbReference>
<reference evidence="3 4" key="1">
    <citation type="journal article" date="2001" name="FEMS Microbiol. Lett.">
        <title>Oceanobacillus iheyensis gen. nov., sp. nov., a deep-sea extremely halotolerant and alkaliphilic species isolated from a depth of 1050 m on the Iheya Ridge.</title>
        <authorList>
            <person name="Lu J."/>
            <person name="Nogi Y."/>
            <person name="Takami H."/>
        </authorList>
    </citation>
    <scope>NUCLEOTIDE SEQUENCE [LARGE SCALE GENOMIC DNA]</scope>
    <source>
        <strain evidence="4">DSM 14371 / CIP 107618 / JCM 11309 / KCTC 3954 / HTE831</strain>
    </source>
</reference>
<keyword evidence="3" id="KW-0326">Glycosidase</keyword>
<dbReference type="SMR" id="Q8ET57"/>
<comment type="similarity">
    <text evidence="1">Belongs to the glycosyl hydrolase 13 family.</text>
</comment>
<dbReference type="CDD" id="cd02860">
    <property type="entry name" value="E_set_Pullulanase"/>
    <property type="match status" value="1"/>
</dbReference>
<dbReference type="InterPro" id="IPR014756">
    <property type="entry name" value="Ig_E-set"/>
</dbReference>
<keyword evidence="3" id="KW-0378">Hydrolase</keyword>
<dbReference type="CDD" id="cd11341">
    <property type="entry name" value="AmyAc_Pullulanase_LD-like"/>
    <property type="match status" value="1"/>
</dbReference>
<dbReference type="CAZy" id="CBM48">
    <property type="family name" value="Carbohydrate-Binding Module Family 48"/>
</dbReference>
<dbReference type="EC" id="3.2.1.41" evidence="3"/>
<dbReference type="InterPro" id="IPR004193">
    <property type="entry name" value="Glyco_hydro_13_N"/>
</dbReference>
<gene>
    <name evidence="3" type="ordered locus">OB0405</name>
</gene>
<dbReference type="Proteomes" id="UP000000822">
    <property type="component" value="Chromosome"/>
</dbReference>
<keyword evidence="4" id="KW-1185">Reference proteome</keyword>
<dbReference type="EMBL" id="BA000028">
    <property type="protein sequence ID" value="BAC12361.1"/>
    <property type="molecule type" value="Genomic_DNA"/>
</dbReference>
<dbReference type="GO" id="GO:0005975">
    <property type="term" value="P:carbohydrate metabolic process"/>
    <property type="evidence" value="ECO:0007669"/>
    <property type="project" value="InterPro"/>
</dbReference>
<dbReference type="InterPro" id="IPR006047">
    <property type="entry name" value="GH13_cat_dom"/>
</dbReference>
<dbReference type="InterPro" id="IPR017853">
    <property type="entry name" value="GH"/>
</dbReference>
<dbReference type="OrthoDB" id="9761875at2"/>
<dbReference type="SUPFAM" id="SSF81296">
    <property type="entry name" value="E set domains"/>
    <property type="match status" value="1"/>
</dbReference>
<dbReference type="PhylomeDB" id="Q8ET57"/>
<organism evidence="3 4">
    <name type="scientific">Oceanobacillus iheyensis (strain DSM 14371 / CIP 107618 / JCM 11309 / KCTC 3954 / HTE831)</name>
    <dbReference type="NCBI Taxonomy" id="221109"/>
    <lineage>
        <taxon>Bacteria</taxon>
        <taxon>Bacillati</taxon>
        <taxon>Bacillota</taxon>
        <taxon>Bacilli</taxon>
        <taxon>Bacillales</taxon>
        <taxon>Bacillaceae</taxon>
        <taxon>Oceanobacillus</taxon>
    </lineage>
</organism>
<dbReference type="CAZy" id="GH13">
    <property type="family name" value="Glycoside Hydrolase Family 13"/>
</dbReference>
<name>Q8ET57_OCEIH</name>
<dbReference type="InterPro" id="IPR013783">
    <property type="entry name" value="Ig-like_fold"/>
</dbReference>
<dbReference type="KEGG" id="oih:OB0405"/>
<dbReference type="InterPro" id="IPR013780">
    <property type="entry name" value="Glyco_hydro_b"/>
</dbReference>
<reference evidence="3 4" key="2">
    <citation type="journal article" date="2002" name="Nucleic Acids Res.">
        <title>Genome sequence of Oceanobacillus iheyensis isolated from the Iheya Ridge and its unexpected adaptive capabilities to extreme environments.</title>
        <authorList>
            <person name="Takami H."/>
            <person name="Takaki Y."/>
            <person name="Uchiyama I."/>
        </authorList>
    </citation>
    <scope>NUCLEOTIDE SEQUENCE [LARGE SCALE GENOMIC DNA]</scope>
    <source>
        <strain evidence="4">DSM 14371 / CIP 107618 / JCM 11309 / KCTC 3954 / HTE831</strain>
    </source>
</reference>
<proteinExistence type="inferred from homology"/>
<dbReference type="PANTHER" id="PTHR43002">
    <property type="entry name" value="GLYCOGEN DEBRANCHING ENZYME"/>
    <property type="match status" value="1"/>
</dbReference>
<dbReference type="Gene3D" id="2.60.40.1180">
    <property type="entry name" value="Golgi alpha-mannosidase II"/>
    <property type="match status" value="1"/>
</dbReference>
<accession>Q8ET57</accession>
<evidence type="ECO:0000313" key="4">
    <source>
        <dbReference type="Proteomes" id="UP000000822"/>
    </source>
</evidence>
<dbReference type="Gene3D" id="3.20.20.80">
    <property type="entry name" value="Glycosidases"/>
    <property type="match status" value="1"/>
</dbReference>
<dbReference type="NCBIfam" id="TIGR02104">
    <property type="entry name" value="pulA_typeI"/>
    <property type="match status" value="1"/>
</dbReference>
<protein>
    <submittedName>
        <fullName evidence="3">Pullulanase</fullName>
        <ecNumber evidence="3">3.2.1.41</ecNumber>
    </submittedName>
</protein>
<evidence type="ECO:0000259" key="2">
    <source>
        <dbReference type="SMART" id="SM00642"/>
    </source>
</evidence>
<dbReference type="RefSeq" id="WP_011064811.1">
    <property type="nucleotide sequence ID" value="NC_004193.1"/>
</dbReference>
<dbReference type="HOGENOM" id="CLU_004744_4_1_9"/>
<dbReference type="SMART" id="SM00642">
    <property type="entry name" value="Aamy"/>
    <property type="match status" value="1"/>
</dbReference>
<evidence type="ECO:0000256" key="1">
    <source>
        <dbReference type="ARBA" id="ARBA00008061"/>
    </source>
</evidence>
<dbReference type="GO" id="GO:0051060">
    <property type="term" value="F:pullulanase activity"/>
    <property type="evidence" value="ECO:0007669"/>
    <property type="project" value="UniProtKB-EC"/>
</dbReference>
<dbReference type="SUPFAM" id="SSF51445">
    <property type="entry name" value="(Trans)glycosidases"/>
    <property type="match status" value="1"/>
</dbReference>
<dbReference type="Gene3D" id="2.60.40.10">
    <property type="entry name" value="Immunoglobulins"/>
    <property type="match status" value="1"/>
</dbReference>
<feature type="domain" description="Glycosyl hydrolase family 13 catalytic" evidence="2">
    <location>
        <begin position="239"/>
        <end position="606"/>
    </location>
</feature>
<sequence>MTDSIIAWYDDVHRLIIEHPSSNFLNKPNTPVRITERSTNTHYYNANINHRDEKEIIVELDNPLPIGRDLVLVWNELEIPIYTRKITRTKWFEDNFFTNRKLGAFCNNKSTSFSIWSPVATAVHLQIKNNFYLLDRNQDGSWSISLDGDFHRTTYIYQITINDFTQEVIDPYAKSVTANSTEGVIIDLNRTNALNHQRPNKITKFQDAIIYELHLRDLSTHENSGINNKGNYLGLTESNTVTNLGYSTGRCYINELGITHVQLLPVNDFARVDDLHPNNSYNWGYDPLFFQAPEGSYSSNPTNPLSRINELKSCIDSCHEDNLSVILDVVYNHVFQIDHSSFEKMVPGYFFRYHDNGELSNGTGVGNDFASEKLMARKFILDTIDYFLNEYNVDGFRFDLMGAIDVTTMQEIQKRCQKEKEFILLLGEGWDLPTALPANQKSTPNQAHELTGIAFFNDFFRDTLKGNLFAADSKGYVNGEGMHVEHLPHLVTGCVLSKYGIPFAENPGQIVNYVECHDNHTLWDRLSITNSHFTVDERKKTHQLATAITILSQGIPFLHAGQEWYRTKHGDENSYQSGDNINQLNWSQRETEEESIAFVRTLIELRKRYPVFRLPSVEDINNYVHILPTIHPVFGYTLLDNDADITIYINPTNTCYDLQLPSSANWKVAVSNEFIKRNEQVVIGEQTTLHPYEILVLVKQRSHQKAKNHAIKSYVSQEKGQ</sequence>